<accession>A0A554VBY4</accession>
<organism evidence="1 2">
    <name type="scientific">Aquimarina algiphila</name>
    <dbReference type="NCBI Taxonomy" id="2047982"/>
    <lineage>
        <taxon>Bacteria</taxon>
        <taxon>Pseudomonadati</taxon>
        <taxon>Bacteroidota</taxon>
        <taxon>Flavobacteriia</taxon>
        <taxon>Flavobacteriales</taxon>
        <taxon>Flavobacteriaceae</taxon>
        <taxon>Aquimarina</taxon>
    </lineage>
</organism>
<sequence>MNLNKVVFVLLSLTIVSCFDLSSITQTEYFTVTSKHLSMIENEEENNYIVDTLQINKTLAKPSTDKIWELSNFKCITPINYTLNETTSGVFKISLGDALITNDDPDFFRIEIEDTNVEDMVFQDYSNFFYINTDKGSITIKKIIQGLQSSAKQNKIFYSDDKSFVIYGDSRNFNVIHLNYLEELRKMEVFINYQKSGPFSDLSSRDLFTLALSKLRMARNFHIVKSIDEEENWSHITSTLTRYHRKLANLAFETIKSTSKEIAPEKNIEINVPDFDMKINVYRGEKVDTIQQDFKKLKISKTIDLRLNTFFQNATTKLLSTTYTGSELKLLQKETNTFIIGDDQRKRLFCFYNIDNTPILIRVTDEYEYSDSDDNLDLYFEMFKKLEKGFDTFY</sequence>
<dbReference type="EMBL" id="VLNR01000088">
    <property type="protein sequence ID" value="TSE04125.1"/>
    <property type="molecule type" value="Genomic_DNA"/>
</dbReference>
<evidence type="ECO:0000313" key="2">
    <source>
        <dbReference type="Proteomes" id="UP000318833"/>
    </source>
</evidence>
<dbReference type="Proteomes" id="UP000318833">
    <property type="component" value="Unassembled WGS sequence"/>
</dbReference>
<comment type="caution">
    <text evidence="1">The sequence shown here is derived from an EMBL/GenBank/DDBJ whole genome shotgun (WGS) entry which is preliminary data.</text>
</comment>
<dbReference type="PROSITE" id="PS51257">
    <property type="entry name" value="PROKAR_LIPOPROTEIN"/>
    <property type="match status" value="1"/>
</dbReference>
<proteinExistence type="predicted"/>
<dbReference type="RefSeq" id="WP_143918701.1">
    <property type="nucleotide sequence ID" value="NZ_CANMIK010000110.1"/>
</dbReference>
<dbReference type="AlphaFoldDB" id="A0A554VBY4"/>
<gene>
    <name evidence="1" type="ORF">FOF46_27440</name>
</gene>
<keyword evidence="2" id="KW-1185">Reference proteome</keyword>
<name>A0A554VBY4_9FLAO</name>
<reference evidence="1 2" key="1">
    <citation type="submission" date="2019-07" db="EMBL/GenBank/DDBJ databases">
        <title>The draft genome sequence of Aquimarina algiphila M91.</title>
        <authorList>
            <person name="Meng X."/>
        </authorList>
    </citation>
    <scope>NUCLEOTIDE SEQUENCE [LARGE SCALE GENOMIC DNA]</scope>
    <source>
        <strain evidence="1 2">M91</strain>
    </source>
</reference>
<evidence type="ECO:0000313" key="1">
    <source>
        <dbReference type="EMBL" id="TSE04125.1"/>
    </source>
</evidence>
<protein>
    <submittedName>
        <fullName evidence="1">Uncharacterized protein</fullName>
    </submittedName>
</protein>